<dbReference type="EMBL" id="JAHLQF010000001">
    <property type="protein sequence ID" value="MBU5483010.1"/>
    <property type="molecule type" value="Genomic_DNA"/>
</dbReference>
<dbReference type="InterPro" id="IPR050900">
    <property type="entry name" value="Transposase_IS3/IS150/IS904"/>
</dbReference>
<proteinExistence type="predicted"/>
<sequence>MISKDVYLHSGQGVHYTSRKFQKLIKSKGFIQSMCGKGNCWNNASQESFFEHMKNELNPNRCETFAQFKSVIDESMKYYNGTLSVGSYENGT</sequence>
<name>A0ABS6EEW5_9CLOT</name>
<evidence type="ECO:0000313" key="1">
    <source>
        <dbReference type="EMBL" id="MBU5483010.1"/>
    </source>
</evidence>
<dbReference type="PANTHER" id="PTHR46889:SF4">
    <property type="entry name" value="TRANSPOSASE INSO FOR INSERTION SEQUENCE ELEMENT IS911B-RELATED"/>
    <property type="match status" value="1"/>
</dbReference>
<gene>
    <name evidence="1" type="ORF">KQI86_01645</name>
</gene>
<accession>A0ABS6EEW5</accession>
<protein>
    <submittedName>
        <fullName evidence="1">DDE-type integrase/transposase/recombinase</fullName>
    </submittedName>
</protein>
<dbReference type="PANTHER" id="PTHR46889">
    <property type="entry name" value="TRANSPOSASE INSF FOR INSERTION SEQUENCE IS3B-RELATED"/>
    <property type="match status" value="1"/>
</dbReference>
<evidence type="ECO:0000313" key="2">
    <source>
        <dbReference type="Proteomes" id="UP000726170"/>
    </source>
</evidence>
<organism evidence="1 2">
    <name type="scientific">Clostridium mobile</name>
    <dbReference type="NCBI Taxonomy" id="2841512"/>
    <lineage>
        <taxon>Bacteria</taxon>
        <taxon>Bacillati</taxon>
        <taxon>Bacillota</taxon>
        <taxon>Clostridia</taxon>
        <taxon>Eubacteriales</taxon>
        <taxon>Clostridiaceae</taxon>
        <taxon>Clostridium</taxon>
    </lineage>
</organism>
<comment type="caution">
    <text evidence="1">The sequence shown here is derived from an EMBL/GenBank/DDBJ whole genome shotgun (WGS) entry which is preliminary data.</text>
</comment>
<reference evidence="1 2" key="1">
    <citation type="submission" date="2021-06" db="EMBL/GenBank/DDBJ databases">
        <authorList>
            <person name="Sun Q."/>
            <person name="Li D."/>
        </authorList>
    </citation>
    <scope>NUCLEOTIDE SEQUENCE [LARGE SCALE GENOMIC DNA]</scope>
    <source>
        <strain evidence="1 2">MSJ-11</strain>
    </source>
</reference>
<dbReference type="Proteomes" id="UP000726170">
    <property type="component" value="Unassembled WGS sequence"/>
</dbReference>
<keyword evidence="2" id="KW-1185">Reference proteome</keyword>